<dbReference type="GO" id="GO:0005886">
    <property type="term" value="C:plasma membrane"/>
    <property type="evidence" value="ECO:0007669"/>
    <property type="project" value="TreeGrafter"/>
</dbReference>
<reference evidence="3" key="1">
    <citation type="submission" date="2025-08" db="UniProtKB">
        <authorList>
            <consortium name="RefSeq"/>
        </authorList>
    </citation>
    <scope>IDENTIFICATION</scope>
</reference>
<keyword evidence="1" id="KW-1133">Transmembrane helix</keyword>
<dbReference type="GeneID" id="115464889"/>
<evidence type="ECO:0000313" key="2">
    <source>
        <dbReference type="Proteomes" id="UP000515156"/>
    </source>
</evidence>
<evidence type="ECO:0000256" key="1">
    <source>
        <dbReference type="SAM" id="Phobius"/>
    </source>
</evidence>
<dbReference type="GO" id="GO:0045585">
    <property type="term" value="P:positive regulation of cytotoxic T cell differentiation"/>
    <property type="evidence" value="ECO:0007669"/>
    <property type="project" value="TreeGrafter"/>
</dbReference>
<dbReference type="KEGG" id="muo:115464889"/>
<dbReference type="InParanoid" id="A0A6P7X689"/>
<dbReference type="GO" id="GO:0042104">
    <property type="term" value="P:positive regulation of activated T cell proliferation"/>
    <property type="evidence" value="ECO:0007669"/>
    <property type="project" value="TreeGrafter"/>
</dbReference>
<dbReference type="Gene3D" id="2.60.120.40">
    <property type="match status" value="1"/>
</dbReference>
<dbReference type="Proteomes" id="UP000515156">
    <property type="component" value="Chromosome 3"/>
</dbReference>
<keyword evidence="1" id="KW-0812">Transmembrane</keyword>
<keyword evidence="2" id="KW-1185">Reference proteome</keyword>
<dbReference type="PANTHER" id="PTHR15153">
    <property type="entry name" value="TUMOR NECROSIS FACTOR LIGAND SUPERFAMILY MEMBER 9"/>
    <property type="match status" value="1"/>
</dbReference>
<dbReference type="InterPro" id="IPR042373">
    <property type="entry name" value="TNFSF9"/>
</dbReference>
<dbReference type="AlphaFoldDB" id="A0A6P7X689"/>
<dbReference type="PANTHER" id="PTHR15153:SF0">
    <property type="entry name" value="TUMOR NECROSIS FACTOR LIGAND SUPERFAMILY MEMBER 9"/>
    <property type="match status" value="1"/>
</dbReference>
<dbReference type="SUPFAM" id="SSF49842">
    <property type="entry name" value="TNF-like"/>
    <property type="match status" value="1"/>
</dbReference>
<name>A0A6P7X689_9AMPH</name>
<dbReference type="OrthoDB" id="9899228at2759"/>
<sequence>MTVSSPDAVRDPERLTTPPQSCRRLNLLLLLSVLALALALAALGAFVLLRWPCEGKEKTVEIETAAKMSDAEKMATAARAALEIAVKPEVAAATAAKERNGAHLIAGDVEVTEKLVVPWHHSNYLDSVSIGPDFDYKPELKQLEILKEGLYYLYAQLSVTCVQDPCTQKGNITLAIERGALETSVLQIPLKLPEKKASTFSGTLLCLSRNDRLQGRLHVQGATKYTRWQLDQDNLNFFGLLRVRSACKE</sequence>
<dbReference type="InterPro" id="IPR008983">
    <property type="entry name" value="Tumour_necrosis_fac-like_dom"/>
</dbReference>
<dbReference type="RefSeq" id="XP_030051117.1">
    <property type="nucleotide sequence ID" value="XM_030195257.1"/>
</dbReference>
<accession>A0A6P7X689</accession>
<proteinExistence type="predicted"/>
<keyword evidence="1" id="KW-0472">Membrane</keyword>
<protein>
    <submittedName>
        <fullName evidence="3">Uncharacterized protein LOC115464889</fullName>
    </submittedName>
</protein>
<dbReference type="GO" id="GO:0032813">
    <property type="term" value="F:tumor necrosis factor receptor superfamily binding"/>
    <property type="evidence" value="ECO:0007669"/>
    <property type="project" value="InterPro"/>
</dbReference>
<feature type="transmembrane region" description="Helical" evidence="1">
    <location>
        <begin position="27"/>
        <end position="49"/>
    </location>
</feature>
<organism evidence="2 3">
    <name type="scientific">Microcaecilia unicolor</name>
    <dbReference type="NCBI Taxonomy" id="1415580"/>
    <lineage>
        <taxon>Eukaryota</taxon>
        <taxon>Metazoa</taxon>
        <taxon>Chordata</taxon>
        <taxon>Craniata</taxon>
        <taxon>Vertebrata</taxon>
        <taxon>Euteleostomi</taxon>
        <taxon>Amphibia</taxon>
        <taxon>Gymnophiona</taxon>
        <taxon>Siphonopidae</taxon>
        <taxon>Microcaecilia</taxon>
    </lineage>
</organism>
<evidence type="ECO:0000313" key="3">
    <source>
        <dbReference type="RefSeq" id="XP_030051117.1"/>
    </source>
</evidence>
<gene>
    <name evidence="3" type="primary">LOC115464889</name>
</gene>
<dbReference type="FunCoup" id="A0A6P7X689">
    <property type="interactions" value="439"/>
</dbReference>